<dbReference type="OrthoDB" id="95604at2759"/>
<feature type="domain" description="Reverse transcriptase Ty1/copia-type" evidence="1">
    <location>
        <begin position="3"/>
        <end position="137"/>
    </location>
</feature>
<reference evidence="2 3" key="1">
    <citation type="journal article" date="2017" name="Genome Biol. Evol.">
        <title>Phytophthora megakarya and P. palmivora, closely related causal agents of cacao black pod rot, underwent increases in genome sizes and gene numbers by different mechanisms.</title>
        <authorList>
            <person name="Ali S.S."/>
            <person name="Shao J."/>
            <person name="Lary D.J."/>
            <person name="Kronmiller B."/>
            <person name="Shen D."/>
            <person name="Strem M.D."/>
            <person name="Amoako-Attah I."/>
            <person name="Akrofi A.Y."/>
            <person name="Begoude B.A."/>
            <person name="Ten Hoopen G.M."/>
            <person name="Coulibaly K."/>
            <person name="Kebe B.I."/>
            <person name="Melnick R.L."/>
            <person name="Guiltinan M.J."/>
            <person name="Tyler B.M."/>
            <person name="Meinhardt L.W."/>
            <person name="Bailey B.A."/>
        </authorList>
    </citation>
    <scope>NUCLEOTIDE SEQUENCE [LARGE SCALE GENOMIC DNA]</scope>
    <source>
        <strain evidence="3">sbr112.9</strain>
    </source>
</reference>
<comment type="caution">
    <text evidence="2">The sequence shown here is derived from an EMBL/GenBank/DDBJ whole genome shotgun (WGS) entry which is preliminary data.</text>
</comment>
<gene>
    <name evidence="2" type="ORF">PHPALM_16823</name>
</gene>
<accession>A0A2P4XNT4</accession>
<dbReference type="EMBL" id="NCKW01009460">
    <property type="protein sequence ID" value="POM67220.1"/>
    <property type="molecule type" value="Genomic_DNA"/>
</dbReference>
<sequence>MDNNIWLLVSRPQGQCVLTNQWVFVVKYIDTGANDRFKARFLIKDFLQEVGIDILRLLPHIAALLDHEIHQMDMKTAFLTGSLDEEIYVEEPGDFQIPGNKHLGCKLLKSLYGLKQTSHIWYLTLSAFLESVGFYMHITYRCFLCTPEVVKRTT</sequence>
<organism evidence="2 3">
    <name type="scientific">Phytophthora palmivora</name>
    <dbReference type="NCBI Taxonomy" id="4796"/>
    <lineage>
        <taxon>Eukaryota</taxon>
        <taxon>Sar</taxon>
        <taxon>Stramenopiles</taxon>
        <taxon>Oomycota</taxon>
        <taxon>Peronosporomycetes</taxon>
        <taxon>Peronosporales</taxon>
        <taxon>Peronosporaceae</taxon>
        <taxon>Phytophthora</taxon>
    </lineage>
</organism>
<protein>
    <submittedName>
        <fullName evidence="2">Gag-pol Polyprotein</fullName>
    </submittedName>
</protein>
<dbReference type="Pfam" id="PF07727">
    <property type="entry name" value="RVT_2"/>
    <property type="match status" value="1"/>
</dbReference>
<proteinExistence type="predicted"/>
<evidence type="ECO:0000259" key="1">
    <source>
        <dbReference type="Pfam" id="PF07727"/>
    </source>
</evidence>
<evidence type="ECO:0000313" key="3">
    <source>
        <dbReference type="Proteomes" id="UP000237271"/>
    </source>
</evidence>
<keyword evidence="3" id="KW-1185">Reference proteome</keyword>
<dbReference type="AlphaFoldDB" id="A0A2P4XNT4"/>
<dbReference type="InterPro" id="IPR013103">
    <property type="entry name" value="RVT_2"/>
</dbReference>
<name>A0A2P4XNT4_9STRA</name>
<evidence type="ECO:0000313" key="2">
    <source>
        <dbReference type="EMBL" id="POM67220.1"/>
    </source>
</evidence>
<dbReference type="Proteomes" id="UP000237271">
    <property type="component" value="Unassembled WGS sequence"/>
</dbReference>